<feature type="transmembrane region" description="Helical" evidence="1">
    <location>
        <begin position="95"/>
        <end position="117"/>
    </location>
</feature>
<feature type="transmembrane region" description="Helical" evidence="1">
    <location>
        <begin position="129"/>
        <end position="150"/>
    </location>
</feature>
<evidence type="ECO:0000313" key="2">
    <source>
        <dbReference type="EMBL" id="SCY32156.1"/>
    </source>
</evidence>
<name>A0A1G5EYU1_9BACT</name>
<dbReference type="EMBL" id="FMUX01000007">
    <property type="protein sequence ID" value="SCY32156.1"/>
    <property type="molecule type" value="Genomic_DNA"/>
</dbReference>
<feature type="transmembrane region" description="Helical" evidence="1">
    <location>
        <begin position="242"/>
        <end position="261"/>
    </location>
</feature>
<accession>A0A1G5EYU1</accession>
<keyword evidence="1" id="KW-0472">Membrane</keyword>
<feature type="transmembrane region" description="Helical" evidence="1">
    <location>
        <begin position="306"/>
        <end position="326"/>
    </location>
</feature>
<evidence type="ECO:0000313" key="3">
    <source>
        <dbReference type="Proteomes" id="UP000198870"/>
    </source>
</evidence>
<dbReference type="RefSeq" id="WP_139163942.1">
    <property type="nucleotide sequence ID" value="NZ_FMUX01000007.1"/>
</dbReference>
<reference evidence="2 3" key="1">
    <citation type="submission" date="2016-10" db="EMBL/GenBank/DDBJ databases">
        <authorList>
            <person name="de Groot N.N."/>
        </authorList>
    </citation>
    <scope>NUCLEOTIDE SEQUENCE [LARGE SCALE GENOMIC DNA]</scope>
    <source>
        <strain evidence="2 3">AA1</strain>
    </source>
</reference>
<organism evidence="2 3">
    <name type="scientific">Desulfoluna spongiiphila</name>
    <dbReference type="NCBI Taxonomy" id="419481"/>
    <lineage>
        <taxon>Bacteria</taxon>
        <taxon>Pseudomonadati</taxon>
        <taxon>Thermodesulfobacteriota</taxon>
        <taxon>Desulfobacteria</taxon>
        <taxon>Desulfobacterales</taxon>
        <taxon>Desulfolunaceae</taxon>
        <taxon>Desulfoluna</taxon>
    </lineage>
</organism>
<evidence type="ECO:0000256" key="1">
    <source>
        <dbReference type="SAM" id="Phobius"/>
    </source>
</evidence>
<dbReference type="Proteomes" id="UP000198870">
    <property type="component" value="Unassembled WGS sequence"/>
</dbReference>
<keyword evidence="3" id="KW-1185">Reference proteome</keyword>
<feature type="transmembrane region" description="Helical" evidence="1">
    <location>
        <begin position="177"/>
        <end position="198"/>
    </location>
</feature>
<proteinExistence type="predicted"/>
<keyword evidence="1" id="KW-0812">Transmembrane</keyword>
<sequence>MVFESLHAGGVALPVPAWIVKGLHLVTLTTHVAVMTLLLGAALIHAAGFFLLDGRGPETPKLPVWMAFTINTGVAPLLFCQALFAHFIYTSSILMAGWWLGAVGVLMTAYYLSYLAVSSDAPRQTRRWAAVSTAFLLLLVSFVFVCNIDLMEKPGQWARYGDSPHGWILFSGGADTLFRWFHVVLAALFHALLFSRLLGRAGQLNGRGGIWLGGGLLVLLAASGLIHAAFLPEAVRQGAGRGVLNLYLLAASAGFLGVLLVGGRLKTCAIWALVNLTLMICFREEIRTGFLSPVTTTGPTDYGSFVMFAAALALGGAAFVYMLGLLRKGGEA</sequence>
<gene>
    <name evidence="2" type="ORF">SAMN05216233_1076</name>
</gene>
<feature type="transmembrane region" description="Helical" evidence="1">
    <location>
        <begin position="268"/>
        <end position="286"/>
    </location>
</feature>
<dbReference type="OrthoDB" id="9810382at2"/>
<feature type="transmembrane region" description="Helical" evidence="1">
    <location>
        <begin position="64"/>
        <end position="89"/>
    </location>
</feature>
<feature type="transmembrane region" description="Helical" evidence="1">
    <location>
        <begin position="32"/>
        <end position="52"/>
    </location>
</feature>
<protein>
    <submittedName>
        <fullName evidence="2">Uncharacterized protein</fullName>
    </submittedName>
</protein>
<feature type="transmembrane region" description="Helical" evidence="1">
    <location>
        <begin position="210"/>
        <end position="230"/>
    </location>
</feature>
<dbReference type="AlphaFoldDB" id="A0A1G5EYU1"/>
<dbReference type="STRING" id="419481.SAMN05216233_1076"/>
<keyword evidence="1" id="KW-1133">Transmembrane helix</keyword>